<evidence type="ECO:0000313" key="3">
    <source>
        <dbReference type="EMBL" id="MBO9202098.1"/>
    </source>
</evidence>
<gene>
    <name evidence="3" type="ORF">J7I42_17570</name>
</gene>
<organism evidence="3 4">
    <name type="scientific">Niastella soli</name>
    <dbReference type="NCBI Taxonomy" id="2821487"/>
    <lineage>
        <taxon>Bacteria</taxon>
        <taxon>Pseudomonadati</taxon>
        <taxon>Bacteroidota</taxon>
        <taxon>Chitinophagia</taxon>
        <taxon>Chitinophagales</taxon>
        <taxon>Chitinophagaceae</taxon>
        <taxon>Niastella</taxon>
    </lineage>
</organism>
<dbReference type="GO" id="GO:0016301">
    <property type="term" value="F:kinase activity"/>
    <property type="evidence" value="ECO:0007669"/>
    <property type="project" value="UniProtKB-KW"/>
</dbReference>
<dbReference type="PANTHER" id="PTHR34220">
    <property type="entry name" value="SENSOR HISTIDINE KINASE YPDA"/>
    <property type="match status" value="1"/>
</dbReference>
<dbReference type="RefSeq" id="WP_209140149.1">
    <property type="nucleotide sequence ID" value="NZ_JAGHKO010000004.1"/>
</dbReference>
<keyword evidence="3" id="KW-0418">Kinase</keyword>
<dbReference type="InterPro" id="IPR036890">
    <property type="entry name" value="HATPase_C_sf"/>
</dbReference>
<dbReference type="Pfam" id="PF06580">
    <property type="entry name" value="His_kinase"/>
    <property type="match status" value="1"/>
</dbReference>
<keyword evidence="1" id="KW-0812">Transmembrane</keyword>
<keyword evidence="4" id="KW-1185">Reference proteome</keyword>
<keyword evidence="1" id="KW-1133">Transmembrane helix</keyword>
<accession>A0ABS3YW54</accession>
<dbReference type="InterPro" id="IPR050640">
    <property type="entry name" value="Bact_2-comp_sensor_kinase"/>
</dbReference>
<feature type="transmembrane region" description="Helical" evidence="1">
    <location>
        <begin position="41"/>
        <end position="63"/>
    </location>
</feature>
<dbReference type="Gene3D" id="3.30.565.10">
    <property type="entry name" value="Histidine kinase-like ATPase, C-terminal domain"/>
    <property type="match status" value="1"/>
</dbReference>
<evidence type="ECO:0000256" key="1">
    <source>
        <dbReference type="SAM" id="Phobius"/>
    </source>
</evidence>
<sequence>MLLLPYAIKFSFYVCFQAIAVYFNLYYLIPRFLEKSRFTLYITYLLITVLCTASLIVTGYYLGAFISGKSFEAIYGPGTYCLYYFYSNALPSTLASTTLAMSIKLTKNWIQTKRRQQLLEKEKLETELNFLKDQFNPHFLFNTINSIFFLIHKNPDKASVSLAKFSELLRYQLYECNDRQIPLINELLYLENAVELQKLRLDNHIKVNFQVSQAHTAQLGIAPFILMTLMENAFKHVSKHPDQPNWITITLHIHQDQLDFYVGNSTSYDTFTPMTPYKGIGLKNVQRRLDLLYPEKYELEVECQQNSYEVKLRLQLSELVDTQIKQPQPEIIYK</sequence>
<dbReference type="PANTHER" id="PTHR34220:SF7">
    <property type="entry name" value="SENSOR HISTIDINE KINASE YPDA"/>
    <property type="match status" value="1"/>
</dbReference>
<evidence type="ECO:0000313" key="4">
    <source>
        <dbReference type="Proteomes" id="UP000677244"/>
    </source>
</evidence>
<feature type="transmembrane region" description="Helical" evidence="1">
    <location>
        <begin position="83"/>
        <end position="105"/>
    </location>
</feature>
<dbReference type="EMBL" id="JAGHKO010000004">
    <property type="protein sequence ID" value="MBO9202098.1"/>
    <property type="molecule type" value="Genomic_DNA"/>
</dbReference>
<keyword evidence="3" id="KW-0808">Transferase</keyword>
<name>A0ABS3YW54_9BACT</name>
<keyword evidence="1" id="KW-0472">Membrane</keyword>
<protein>
    <submittedName>
        <fullName evidence="3">Histidine kinase</fullName>
    </submittedName>
</protein>
<reference evidence="3 4" key="1">
    <citation type="submission" date="2021-03" db="EMBL/GenBank/DDBJ databases">
        <title>Assistant Professor.</title>
        <authorList>
            <person name="Huq M.A."/>
        </authorList>
    </citation>
    <scope>NUCLEOTIDE SEQUENCE [LARGE SCALE GENOMIC DNA]</scope>
    <source>
        <strain evidence="3 4">MAH-29</strain>
    </source>
</reference>
<comment type="caution">
    <text evidence="3">The sequence shown here is derived from an EMBL/GenBank/DDBJ whole genome shotgun (WGS) entry which is preliminary data.</text>
</comment>
<feature type="transmembrane region" description="Helical" evidence="1">
    <location>
        <begin position="6"/>
        <end position="29"/>
    </location>
</feature>
<dbReference type="SUPFAM" id="SSF55874">
    <property type="entry name" value="ATPase domain of HSP90 chaperone/DNA topoisomerase II/histidine kinase"/>
    <property type="match status" value="1"/>
</dbReference>
<dbReference type="InterPro" id="IPR010559">
    <property type="entry name" value="Sig_transdc_His_kin_internal"/>
</dbReference>
<evidence type="ECO:0000259" key="2">
    <source>
        <dbReference type="Pfam" id="PF06580"/>
    </source>
</evidence>
<feature type="domain" description="Signal transduction histidine kinase internal region" evidence="2">
    <location>
        <begin position="127"/>
        <end position="204"/>
    </location>
</feature>
<dbReference type="Proteomes" id="UP000677244">
    <property type="component" value="Unassembled WGS sequence"/>
</dbReference>
<proteinExistence type="predicted"/>